<evidence type="ECO:0000256" key="1">
    <source>
        <dbReference type="SAM" id="MobiDB-lite"/>
    </source>
</evidence>
<feature type="transmembrane region" description="Helical" evidence="2">
    <location>
        <begin position="199"/>
        <end position="218"/>
    </location>
</feature>
<proteinExistence type="predicted"/>
<keyword evidence="2" id="KW-0472">Membrane</keyword>
<gene>
    <name evidence="3" type="ORF">CK203_038838</name>
</gene>
<dbReference type="EMBL" id="QGNW01000153">
    <property type="protein sequence ID" value="RVW90572.1"/>
    <property type="molecule type" value="Genomic_DNA"/>
</dbReference>
<evidence type="ECO:0000313" key="4">
    <source>
        <dbReference type="Proteomes" id="UP000288805"/>
    </source>
</evidence>
<dbReference type="AlphaFoldDB" id="A0A438I1L3"/>
<reference evidence="3 4" key="1">
    <citation type="journal article" date="2018" name="PLoS Genet.">
        <title>Population sequencing reveals clonal diversity and ancestral inbreeding in the grapevine cultivar Chardonnay.</title>
        <authorList>
            <person name="Roach M.J."/>
            <person name="Johnson D.L."/>
            <person name="Bohlmann J."/>
            <person name="van Vuuren H.J."/>
            <person name="Jones S.J."/>
            <person name="Pretorius I.S."/>
            <person name="Schmidt S.A."/>
            <person name="Borneman A.R."/>
        </authorList>
    </citation>
    <scope>NUCLEOTIDE SEQUENCE [LARGE SCALE GENOMIC DNA]</scope>
    <source>
        <strain evidence="4">cv. Chardonnay</strain>
        <tissue evidence="3">Leaf</tissue>
    </source>
</reference>
<evidence type="ECO:0000313" key="3">
    <source>
        <dbReference type="EMBL" id="RVW90572.1"/>
    </source>
</evidence>
<sequence length="253" mass="28861">MPPRRLASSQNSQANNDVPPPIEGLPPMNAEALYRYLETLVGLVERQASAIETQALGQPSSSMGSSFDDFKKLGPPYFFEEEKALKCQDGLKPYLKNKISILKLSVYSEVVDRALIVEKDNKELQQYREQQRKRSKKHWGKPCYKEVGACGHMIRDCPENKKFIIGKPKEENKENKQKPRVQGWIFAMTHQDAQATSDLVIVGMLGMLVSILNFDLTVDFPMGHSIMENIMFRGYLMMTSYMEMLVNLVLLDH</sequence>
<keyword evidence="2" id="KW-0812">Transmembrane</keyword>
<feature type="region of interest" description="Disordered" evidence="1">
    <location>
        <begin position="1"/>
        <end position="25"/>
    </location>
</feature>
<evidence type="ECO:0000256" key="2">
    <source>
        <dbReference type="SAM" id="Phobius"/>
    </source>
</evidence>
<protein>
    <recommendedName>
        <fullName evidence="5">CCHC-type domain-containing protein</fullName>
    </recommendedName>
</protein>
<name>A0A438I1L3_VITVI</name>
<comment type="caution">
    <text evidence="3">The sequence shown here is derived from an EMBL/GenBank/DDBJ whole genome shotgun (WGS) entry which is preliminary data.</text>
</comment>
<feature type="transmembrane region" description="Helical" evidence="2">
    <location>
        <begin position="230"/>
        <end position="251"/>
    </location>
</feature>
<keyword evidence="2" id="KW-1133">Transmembrane helix</keyword>
<organism evidence="3 4">
    <name type="scientific">Vitis vinifera</name>
    <name type="common">Grape</name>
    <dbReference type="NCBI Taxonomy" id="29760"/>
    <lineage>
        <taxon>Eukaryota</taxon>
        <taxon>Viridiplantae</taxon>
        <taxon>Streptophyta</taxon>
        <taxon>Embryophyta</taxon>
        <taxon>Tracheophyta</taxon>
        <taxon>Spermatophyta</taxon>
        <taxon>Magnoliopsida</taxon>
        <taxon>eudicotyledons</taxon>
        <taxon>Gunneridae</taxon>
        <taxon>Pentapetalae</taxon>
        <taxon>rosids</taxon>
        <taxon>Vitales</taxon>
        <taxon>Vitaceae</taxon>
        <taxon>Viteae</taxon>
        <taxon>Vitis</taxon>
    </lineage>
</organism>
<dbReference type="Proteomes" id="UP000288805">
    <property type="component" value="Unassembled WGS sequence"/>
</dbReference>
<evidence type="ECO:0008006" key="5">
    <source>
        <dbReference type="Google" id="ProtNLM"/>
    </source>
</evidence>
<feature type="compositionally biased region" description="Polar residues" evidence="1">
    <location>
        <begin position="7"/>
        <end position="16"/>
    </location>
</feature>
<accession>A0A438I1L3</accession>